<accession>A0A1T1APH3</accession>
<dbReference type="Gene3D" id="3.30.450.20">
    <property type="entry name" value="PAS domain"/>
    <property type="match status" value="4"/>
</dbReference>
<dbReference type="Pfam" id="PF12860">
    <property type="entry name" value="PAS_7"/>
    <property type="match status" value="1"/>
</dbReference>
<keyword evidence="5" id="KW-0902">Two-component regulatory system</keyword>
<dbReference type="CDD" id="cd17546">
    <property type="entry name" value="REC_hyHK_CKI1_RcsC-like"/>
    <property type="match status" value="2"/>
</dbReference>
<dbReference type="InterPro" id="IPR036097">
    <property type="entry name" value="HisK_dim/P_sf"/>
</dbReference>
<dbReference type="InterPro" id="IPR008207">
    <property type="entry name" value="Sig_transdc_His_kin_Hpt_dom"/>
</dbReference>
<dbReference type="Pfam" id="PF00512">
    <property type="entry name" value="HisKA"/>
    <property type="match status" value="1"/>
</dbReference>
<dbReference type="SMART" id="SM00086">
    <property type="entry name" value="PAC"/>
    <property type="match status" value="3"/>
</dbReference>
<dbReference type="Pfam" id="PF13426">
    <property type="entry name" value="PAS_9"/>
    <property type="match status" value="1"/>
</dbReference>
<dbReference type="Pfam" id="PF08448">
    <property type="entry name" value="PAS_4"/>
    <property type="match status" value="2"/>
</dbReference>
<dbReference type="GO" id="GO:0000155">
    <property type="term" value="F:phosphorelay sensor kinase activity"/>
    <property type="evidence" value="ECO:0007669"/>
    <property type="project" value="InterPro"/>
</dbReference>
<feature type="domain" description="PAC" evidence="15">
    <location>
        <begin position="173"/>
        <end position="224"/>
    </location>
</feature>
<keyword evidence="11" id="KW-1133">Transmembrane helix</keyword>
<protein>
    <recommendedName>
        <fullName evidence="8">Virulence sensor protein BvgS</fullName>
        <ecNumber evidence="2">2.7.13.3</ecNumber>
    </recommendedName>
</protein>
<evidence type="ECO:0000313" key="17">
    <source>
        <dbReference type="Proteomes" id="UP000190750"/>
    </source>
</evidence>
<dbReference type="InterPro" id="IPR036890">
    <property type="entry name" value="HATPase_C_sf"/>
</dbReference>
<evidence type="ECO:0000256" key="11">
    <source>
        <dbReference type="SAM" id="Phobius"/>
    </source>
</evidence>
<comment type="function">
    <text evidence="7">Member of the two-component regulatory system BvgS/BvgA. Phosphorylates BvgA via a four-step phosphorelay in response to environmental signals.</text>
</comment>
<dbReference type="PROSITE" id="PS50110">
    <property type="entry name" value="RESPONSE_REGULATORY"/>
    <property type="match status" value="2"/>
</dbReference>
<evidence type="ECO:0000313" key="16">
    <source>
        <dbReference type="EMBL" id="OOV05915.1"/>
    </source>
</evidence>
<dbReference type="PANTHER" id="PTHR45339:SF5">
    <property type="entry name" value="HISTIDINE KINASE"/>
    <property type="match status" value="1"/>
</dbReference>
<dbReference type="CDD" id="cd00082">
    <property type="entry name" value="HisKA"/>
    <property type="match status" value="1"/>
</dbReference>
<evidence type="ECO:0000259" key="13">
    <source>
        <dbReference type="PROSITE" id="PS50110"/>
    </source>
</evidence>
<dbReference type="FunFam" id="3.30.565.10:FF:000010">
    <property type="entry name" value="Sensor histidine kinase RcsC"/>
    <property type="match status" value="1"/>
</dbReference>
<dbReference type="InterPro" id="IPR005467">
    <property type="entry name" value="His_kinase_dom"/>
</dbReference>
<evidence type="ECO:0000259" key="14">
    <source>
        <dbReference type="PROSITE" id="PS50112"/>
    </source>
</evidence>
<dbReference type="SMART" id="SM00388">
    <property type="entry name" value="HisKA"/>
    <property type="match status" value="1"/>
</dbReference>
<evidence type="ECO:0000259" key="15">
    <source>
        <dbReference type="PROSITE" id="PS50113"/>
    </source>
</evidence>
<dbReference type="Proteomes" id="UP000190750">
    <property type="component" value="Unassembled WGS sequence"/>
</dbReference>
<gene>
    <name evidence="16" type="ORF">RF819_03580</name>
</gene>
<dbReference type="SUPFAM" id="SSF55785">
    <property type="entry name" value="PYP-like sensor domain (PAS domain)"/>
    <property type="match status" value="5"/>
</dbReference>
<evidence type="ECO:0000256" key="9">
    <source>
        <dbReference type="PROSITE-ProRule" id="PRU00169"/>
    </source>
</evidence>
<feature type="domain" description="Histidine kinase" evidence="12">
    <location>
        <begin position="641"/>
        <end position="863"/>
    </location>
</feature>
<dbReference type="Gene3D" id="3.40.50.2300">
    <property type="match status" value="2"/>
</dbReference>
<keyword evidence="11" id="KW-0812">Transmembrane</keyword>
<evidence type="ECO:0000256" key="1">
    <source>
        <dbReference type="ARBA" id="ARBA00000085"/>
    </source>
</evidence>
<dbReference type="Gene3D" id="1.20.120.160">
    <property type="entry name" value="HPT domain"/>
    <property type="match status" value="1"/>
</dbReference>
<dbReference type="InterPro" id="IPR001789">
    <property type="entry name" value="Sig_transdc_resp-reg_receiver"/>
</dbReference>
<dbReference type="Gene3D" id="1.10.287.130">
    <property type="match status" value="1"/>
</dbReference>
<sequence length="1354" mass="149023">MSKPATQLPAHVENTSYSATAAKRIILIYAAFASFWILVSDNLVSWLVSDPVMISRISIAKGWLFVAVTTLMLYGLIRRMQIRAQDISERELTVQKDRAAIRRLLDNIVESSSDAIYAKDTEGRYLLFNQETARLLGQTTDKALGKDDAALFPNQATMIRANDQRVMSEDRVISFEETVATTMGERTFLVTKGPLRDADGMVIGLFGISRDITERKQAEQRLITSELQMRALFQAIPDLVWLKDTKGVYLSCNSRFEQLFGAAEADIVGKTDYDFVDKELADFFRKNDQLAMQKGVPCTNEEWVTFASDGHRELLETTKTPVRNAQGQVIGVLGLGHDITERKRMHDGLIAAKEDLKRLNEDLESKVAERTREVLDLYDQAPCGYHSLSPEGVVLRVNQTELKLLGYTEEELIGRQLHEFMTPESVQVFKESYPRFLASGYVRNLEFDFVHKDGFVRPVVIDANLVRGPNGEPLFTRSSMVDNTEHKAQTHQIKTLNNLLQEVVETLPYGVVVLDETRHVTLKNRRVSQLLDYPADFFEPGQVSFSDMIAFNHARGDYADRTFNEVLGFFTQAMVTQQTVKFERQQANGVFLEVCGVPMSNGWKLLTYTDISEHKQAEQTLDKAMHAAEAATLAKSAFIANMSHELRTPMNAILGLSYLLETKMSLPGDASDLVHKIRQSSTSLMGMLNDVLDFSKIESGKLNLQSAPFRLEDILNNLAGIMSTNARDKDLEVIIAPTPIGTSQLIGDSLRLEQVLINLTGNAIKFTAQGHVALNIIKLHETSDSITLRFAVSDSGIGIAPEQQQEIFAEFSQADGSISRQFGGTGLGLTISRRLVEAMGGELKVTSVLGSGSEFWFVLTFQRIEDAPPATTDMAHLSVVIADDNAIARAALHTIADGLGWRASAFESGDEVIDHLKSRPPLTASPEVLLLDFKMPGKDGLETARAIREGQSGQADPIVILVTAYANDELLGHPQAHLADAILSKPVTPSTLDDAVTRAMRVRRGAEIQTPAHSHSRLAGLRILVVDDSDINREVAQRIFASEGAQVSLANNGQEALDWLQDHDHAVDLVLMDVQMPVLNGYEATHQIRRIPALSELPIVALTAGAFRDQQELAHEAGMTSFISKPFDVDTAVALIVKLTGHVVVPAAQATTDARPSPEMPLEELPGIALSRGLAIWRDIATYQRFLRLFASKYADVVDQLASLDNTQAAALLHKLKGAAANMALLDVATSAAELEAAVRVGEGHADGFTTLQVAMDRVLVSIGRFAPEEVLFAAPDVRPEDAGAIEALITKLQDAWHSDSAKEVRQALAELGTLVPSARLAQIQAALDNYDFRAGETATHELRKQLAALRQEP</sequence>
<keyword evidence="17" id="KW-1185">Reference proteome</keyword>
<evidence type="ECO:0000256" key="3">
    <source>
        <dbReference type="ARBA" id="ARBA00022553"/>
    </source>
</evidence>
<feature type="transmembrane region" description="Helical" evidence="11">
    <location>
        <begin position="59"/>
        <end position="77"/>
    </location>
</feature>
<evidence type="ECO:0000256" key="5">
    <source>
        <dbReference type="ARBA" id="ARBA00023012"/>
    </source>
</evidence>
<dbReference type="EC" id="2.7.13.3" evidence="2"/>
<dbReference type="SUPFAM" id="SSF52172">
    <property type="entry name" value="CheY-like"/>
    <property type="match status" value="2"/>
</dbReference>
<dbReference type="InterPro" id="IPR000014">
    <property type="entry name" value="PAS"/>
</dbReference>
<feature type="modified residue" description="4-aspartylphosphate" evidence="9">
    <location>
        <position position="932"/>
    </location>
</feature>
<feature type="domain" description="PAS" evidence="14">
    <location>
        <begin position="101"/>
        <end position="170"/>
    </location>
</feature>
<dbReference type="PANTHER" id="PTHR45339">
    <property type="entry name" value="HYBRID SIGNAL TRANSDUCTION HISTIDINE KINASE J"/>
    <property type="match status" value="1"/>
</dbReference>
<dbReference type="PROSITE" id="PS50109">
    <property type="entry name" value="HIS_KIN"/>
    <property type="match status" value="1"/>
</dbReference>
<evidence type="ECO:0000256" key="4">
    <source>
        <dbReference type="ARBA" id="ARBA00022729"/>
    </source>
</evidence>
<dbReference type="RefSeq" id="WP_078363694.1">
    <property type="nucleotide sequence ID" value="NZ_MTJN01000002.1"/>
</dbReference>
<dbReference type="PROSITE" id="PS50112">
    <property type="entry name" value="PAS"/>
    <property type="match status" value="3"/>
</dbReference>
<dbReference type="InterPro" id="IPR003594">
    <property type="entry name" value="HATPase_dom"/>
</dbReference>
<dbReference type="PRINTS" id="PR00344">
    <property type="entry name" value="BCTRLSENSOR"/>
</dbReference>
<dbReference type="GO" id="GO:0005886">
    <property type="term" value="C:plasma membrane"/>
    <property type="evidence" value="ECO:0007669"/>
    <property type="project" value="UniProtKB-SubCell"/>
</dbReference>
<dbReference type="InterPro" id="IPR035965">
    <property type="entry name" value="PAS-like_dom_sf"/>
</dbReference>
<comment type="catalytic activity">
    <reaction evidence="1">
        <text>ATP + protein L-histidine = ADP + protein N-phospho-L-histidine.</text>
        <dbReference type="EC" id="2.7.13.3"/>
    </reaction>
</comment>
<dbReference type="InterPro" id="IPR011006">
    <property type="entry name" value="CheY-like_superfamily"/>
</dbReference>
<dbReference type="SMART" id="SM00387">
    <property type="entry name" value="HATPase_c"/>
    <property type="match status" value="1"/>
</dbReference>
<evidence type="ECO:0000256" key="7">
    <source>
        <dbReference type="ARBA" id="ARBA00058004"/>
    </source>
</evidence>
<dbReference type="Pfam" id="PF00072">
    <property type="entry name" value="Response_reg"/>
    <property type="match status" value="2"/>
</dbReference>
<evidence type="ECO:0000256" key="2">
    <source>
        <dbReference type="ARBA" id="ARBA00012438"/>
    </source>
</evidence>
<dbReference type="Gene3D" id="3.30.565.10">
    <property type="entry name" value="Histidine kinase-like ATPase, C-terminal domain"/>
    <property type="match status" value="1"/>
</dbReference>
<keyword evidence="4" id="KW-0732">Signal</keyword>
<feature type="transmembrane region" description="Helical" evidence="11">
    <location>
        <begin position="21"/>
        <end position="39"/>
    </location>
</feature>
<dbReference type="InterPro" id="IPR013656">
    <property type="entry name" value="PAS_4"/>
</dbReference>
<dbReference type="InterPro" id="IPR004358">
    <property type="entry name" value="Sig_transdc_His_kin-like_C"/>
</dbReference>
<evidence type="ECO:0000256" key="10">
    <source>
        <dbReference type="SAM" id="Coils"/>
    </source>
</evidence>
<feature type="domain" description="PAC" evidence="15">
    <location>
        <begin position="443"/>
        <end position="495"/>
    </location>
</feature>
<keyword evidence="6" id="KW-0843">Virulence</keyword>
<feature type="coiled-coil region" evidence="10">
    <location>
        <begin position="346"/>
        <end position="373"/>
    </location>
</feature>
<dbReference type="CDD" id="cd00130">
    <property type="entry name" value="PAS"/>
    <property type="match status" value="3"/>
</dbReference>
<feature type="modified residue" description="4-aspartylphosphate" evidence="9">
    <location>
        <position position="1073"/>
    </location>
</feature>
<dbReference type="InterPro" id="IPR001610">
    <property type="entry name" value="PAC"/>
</dbReference>
<proteinExistence type="predicted"/>
<dbReference type="PROSITE" id="PS50113">
    <property type="entry name" value="PAC"/>
    <property type="match status" value="3"/>
</dbReference>
<keyword evidence="11" id="KW-0472">Membrane</keyword>
<organism evidence="16 17">
    <name type="scientific">Rhodoferax fermentans</name>
    <dbReference type="NCBI Taxonomy" id="28066"/>
    <lineage>
        <taxon>Bacteria</taxon>
        <taxon>Pseudomonadati</taxon>
        <taxon>Pseudomonadota</taxon>
        <taxon>Betaproteobacteria</taxon>
        <taxon>Burkholderiales</taxon>
        <taxon>Comamonadaceae</taxon>
        <taxon>Rhodoferax</taxon>
    </lineage>
</organism>
<reference evidence="16 17" key="1">
    <citation type="submission" date="2017-01" db="EMBL/GenBank/DDBJ databases">
        <title>Genome sequencing of Rhodoferax fermentans JCM 7819.</title>
        <authorList>
            <person name="Kim Y.J."/>
            <person name="Farh M.E.-A."/>
            <person name="Yang D.-C."/>
        </authorList>
    </citation>
    <scope>NUCLEOTIDE SEQUENCE [LARGE SCALE GENOMIC DNA]</scope>
    <source>
        <strain evidence="16 17">JCM 7819</strain>
    </source>
</reference>
<comment type="caution">
    <text evidence="16">The sequence shown here is derived from an EMBL/GenBank/DDBJ whole genome shotgun (WGS) entry which is preliminary data.</text>
</comment>
<evidence type="ECO:0000259" key="12">
    <source>
        <dbReference type="PROSITE" id="PS50109"/>
    </source>
</evidence>
<dbReference type="SMART" id="SM00091">
    <property type="entry name" value="PAS"/>
    <property type="match status" value="4"/>
</dbReference>
<feature type="domain" description="PAS" evidence="14">
    <location>
        <begin position="370"/>
        <end position="440"/>
    </location>
</feature>
<keyword evidence="3 9" id="KW-0597">Phosphoprotein</keyword>
<name>A0A1T1APH3_RHOFE</name>
<dbReference type="SMART" id="SM00448">
    <property type="entry name" value="REC"/>
    <property type="match status" value="2"/>
</dbReference>
<feature type="domain" description="Response regulatory" evidence="13">
    <location>
        <begin position="878"/>
        <end position="1000"/>
    </location>
</feature>
<dbReference type="NCBIfam" id="TIGR00229">
    <property type="entry name" value="sensory_box"/>
    <property type="match status" value="3"/>
</dbReference>
<dbReference type="InterPro" id="IPR036641">
    <property type="entry name" value="HPT_dom_sf"/>
</dbReference>
<dbReference type="Pfam" id="PF01627">
    <property type="entry name" value="Hpt"/>
    <property type="match status" value="1"/>
</dbReference>
<dbReference type="InterPro" id="IPR003661">
    <property type="entry name" value="HisK_dim/P_dom"/>
</dbReference>
<evidence type="ECO:0000256" key="6">
    <source>
        <dbReference type="ARBA" id="ARBA00023026"/>
    </source>
</evidence>
<dbReference type="SUPFAM" id="SSF47384">
    <property type="entry name" value="Homodimeric domain of signal transducing histidine kinase"/>
    <property type="match status" value="1"/>
</dbReference>
<dbReference type="SUPFAM" id="SSF47226">
    <property type="entry name" value="Histidine-containing phosphotransfer domain, HPT domain"/>
    <property type="match status" value="1"/>
</dbReference>
<feature type="domain" description="PAC" evidence="15">
    <location>
        <begin position="299"/>
        <end position="351"/>
    </location>
</feature>
<dbReference type="SUPFAM" id="SSF55874">
    <property type="entry name" value="ATPase domain of HSP90 chaperone/DNA topoisomerase II/histidine kinase"/>
    <property type="match status" value="1"/>
</dbReference>
<feature type="domain" description="Response regulatory" evidence="13">
    <location>
        <begin position="1022"/>
        <end position="1140"/>
    </location>
</feature>
<dbReference type="InterPro" id="IPR000700">
    <property type="entry name" value="PAS-assoc_C"/>
</dbReference>
<dbReference type="STRING" id="28066.RF819_03580"/>
<keyword evidence="10" id="KW-0175">Coiled coil</keyword>
<dbReference type="Pfam" id="PF02518">
    <property type="entry name" value="HATPase_c"/>
    <property type="match status" value="1"/>
</dbReference>
<dbReference type="OrthoDB" id="5519028at2"/>
<dbReference type="CDD" id="cd16922">
    <property type="entry name" value="HATPase_EvgS-ArcB-TorS-like"/>
    <property type="match status" value="1"/>
</dbReference>
<evidence type="ECO:0000256" key="8">
    <source>
        <dbReference type="ARBA" id="ARBA00070152"/>
    </source>
</evidence>
<feature type="domain" description="PAS" evidence="14">
    <location>
        <begin position="225"/>
        <end position="295"/>
    </location>
</feature>
<dbReference type="GO" id="GO:0005524">
    <property type="term" value="F:ATP binding"/>
    <property type="evidence" value="ECO:0007669"/>
    <property type="project" value="UniProtKB-KW"/>
</dbReference>
<dbReference type="EMBL" id="MTJN01000002">
    <property type="protein sequence ID" value="OOV05915.1"/>
    <property type="molecule type" value="Genomic_DNA"/>
</dbReference>